<protein>
    <submittedName>
        <fullName evidence="5">DNA (Cytosine-5)-methyltransferase 1</fullName>
        <ecNumber evidence="5">2.1.1.37</ecNumber>
    </submittedName>
</protein>
<keyword evidence="4" id="KW-0680">Restriction system</keyword>
<dbReference type="SUPFAM" id="SSF53335">
    <property type="entry name" value="S-adenosyl-L-methionine-dependent methyltransferases"/>
    <property type="match status" value="1"/>
</dbReference>
<dbReference type="GO" id="GO:0003886">
    <property type="term" value="F:DNA (cytosine-5-)-methyltransferase activity"/>
    <property type="evidence" value="ECO:0007669"/>
    <property type="project" value="UniProtKB-EC"/>
</dbReference>
<dbReference type="InterPro" id="IPR018117">
    <property type="entry name" value="C5_DNA_meth_AS"/>
</dbReference>
<dbReference type="EC" id="2.1.1.37" evidence="5"/>
<organism evidence="5 6">
    <name type="scientific">Nocardioides albus</name>
    <dbReference type="NCBI Taxonomy" id="1841"/>
    <lineage>
        <taxon>Bacteria</taxon>
        <taxon>Bacillati</taxon>
        <taxon>Actinomycetota</taxon>
        <taxon>Actinomycetes</taxon>
        <taxon>Propionibacteriales</taxon>
        <taxon>Nocardioidaceae</taxon>
        <taxon>Nocardioides</taxon>
    </lineage>
</organism>
<evidence type="ECO:0000256" key="2">
    <source>
        <dbReference type="ARBA" id="ARBA00022679"/>
    </source>
</evidence>
<dbReference type="GO" id="GO:0032259">
    <property type="term" value="P:methylation"/>
    <property type="evidence" value="ECO:0007669"/>
    <property type="project" value="UniProtKB-KW"/>
</dbReference>
<comment type="caution">
    <text evidence="5">The sequence shown here is derived from an EMBL/GenBank/DDBJ whole genome shotgun (WGS) entry which is preliminary data.</text>
</comment>
<dbReference type="GO" id="GO:0009307">
    <property type="term" value="P:DNA restriction-modification system"/>
    <property type="evidence" value="ECO:0007669"/>
    <property type="project" value="UniProtKB-KW"/>
</dbReference>
<dbReference type="Pfam" id="PF00145">
    <property type="entry name" value="DNA_methylase"/>
    <property type="match status" value="1"/>
</dbReference>
<evidence type="ECO:0000313" key="6">
    <source>
        <dbReference type="Proteomes" id="UP000577707"/>
    </source>
</evidence>
<proteinExistence type="predicted"/>
<dbReference type="EMBL" id="JACHXG010000009">
    <property type="protein sequence ID" value="MBB3091127.1"/>
    <property type="molecule type" value="Genomic_DNA"/>
</dbReference>
<dbReference type="RefSeq" id="WP_183548863.1">
    <property type="nucleotide sequence ID" value="NZ_BMQT01000008.1"/>
</dbReference>
<dbReference type="PROSITE" id="PS00094">
    <property type="entry name" value="C5_MTASE_1"/>
    <property type="match status" value="1"/>
</dbReference>
<dbReference type="InterPro" id="IPR029063">
    <property type="entry name" value="SAM-dependent_MTases_sf"/>
</dbReference>
<evidence type="ECO:0000256" key="4">
    <source>
        <dbReference type="ARBA" id="ARBA00022747"/>
    </source>
</evidence>
<dbReference type="Proteomes" id="UP000577707">
    <property type="component" value="Unassembled WGS sequence"/>
</dbReference>
<reference evidence="5 6" key="1">
    <citation type="submission" date="2020-08" db="EMBL/GenBank/DDBJ databases">
        <title>Genomic Encyclopedia of Type Strains, Phase III (KMG-III): the genomes of soil and plant-associated and newly described type strains.</title>
        <authorList>
            <person name="Whitman W."/>
        </authorList>
    </citation>
    <scope>NUCLEOTIDE SEQUENCE [LARGE SCALE GENOMIC DNA]</scope>
    <source>
        <strain evidence="5 6">CECT 3302</strain>
    </source>
</reference>
<gene>
    <name evidence="5" type="ORF">FHS12_004092</name>
</gene>
<keyword evidence="1 5" id="KW-0489">Methyltransferase</keyword>
<keyword evidence="3" id="KW-0949">S-adenosyl-L-methionine</keyword>
<dbReference type="AlphaFoldDB" id="A0A7W5A7I4"/>
<evidence type="ECO:0000256" key="1">
    <source>
        <dbReference type="ARBA" id="ARBA00022603"/>
    </source>
</evidence>
<keyword evidence="2 5" id="KW-0808">Transferase</keyword>
<sequence length="234" mass="25204">MSAPRILDLFCGEGGAAMGYHRAGFEVVGVDNDPRALRRYPFESIHADVLDVITQPGFLKGFDAVHASPPCQAYSITRHTHTVEHPDLVADVRAALTASGVPYVIENVPGAPLVDPLLLCGSMFNLTAADVDGRPLRLQRHRLFESSSFLLAPGLPCRHDRRIQVGGVYSGGSADLQHAKHVRHGGYTPAKPVAETLIGADWMTLHGLAQSIPPAYTEFLGAQLLDQISLERAA</sequence>
<evidence type="ECO:0000256" key="3">
    <source>
        <dbReference type="ARBA" id="ARBA00022691"/>
    </source>
</evidence>
<dbReference type="Gene3D" id="3.40.50.150">
    <property type="entry name" value="Vaccinia Virus protein VP39"/>
    <property type="match status" value="1"/>
</dbReference>
<keyword evidence="6" id="KW-1185">Reference proteome</keyword>
<evidence type="ECO:0000313" key="5">
    <source>
        <dbReference type="EMBL" id="MBB3091127.1"/>
    </source>
</evidence>
<name>A0A7W5A7I4_9ACTN</name>
<accession>A0A7W5A7I4</accession>
<dbReference type="InterPro" id="IPR001525">
    <property type="entry name" value="C5_MeTfrase"/>
</dbReference>